<feature type="transmembrane region" description="Helical" evidence="1">
    <location>
        <begin position="189"/>
        <end position="207"/>
    </location>
</feature>
<keyword evidence="1" id="KW-0812">Transmembrane</keyword>
<evidence type="ECO:0000313" key="2">
    <source>
        <dbReference type="EMBL" id="TSD62591.1"/>
    </source>
</evidence>
<accession>A0A554S8A3</accession>
<dbReference type="RefSeq" id="WP_143913703.1">
    <property type="nucleotide sequence ID" value="NZ_VLNT01000008.1"/>
</dbReference>
<sequence length="226" mass="25891">MSIWTLRDRRRDLGAEDLGGGTVRVTCDGELVEERSAGAFDDIKVGLGTVDDEIEQTVLVGLNARRGIRRVRLVERAEGTRPVRTDFVPPAGTRARRRYDWRETHPRLFAARHVVTTGLGMLIGLLGIGAVVSAFFRGLLPRIDWSWLPDLPDISPPDWLRYVDPVYWVSRLLPDWDWFGWLPDLDLSWLQYVMPFVVAVVVGLSELERRRKRKDREREDEDGPSS</sequence>
<evidence type="ECO:0000313" key="3">
    <source>
        <dbReference type="Proteomes" id="UP000316988"/>
    </source>
</evidence>
<feature type="transmembrane region" description="Helical" evidence="1">
    <location>
        <begin position="114"/>
        <end position="136"/>
    </location>
</feature>
<dbReference type="AlphaFoldDB" id="A0A554S8A3"/>
<evidence type="ECO:0000256" key="1">
    <source>
        <dbReference type="SAM" id="Phobius"/>
    </source>
</evidence>
<organism evidence="2 3">
    <name type="scientific">Aeromicrobium piscarium</name>
    <dbReference type="NCBI Taxonomy" id="2590901"/>
    <lineage>
        <taxon>Bacteria</taxon>
        <taxon>Bacillati</taxon>
        <taxon>Actinomycetota</taxon>
        <taxon>Actinomycetes</taxon>
        <taxon>Propionibacteriales</taxon>
        <taxon>Nocardioidaceae</taxon>
        <taxon>Aeromicrobium</taxon>
    </lineage>
</organism>
<dbReference type="OrthoDB" id="3746455at2"/>
<keyword evidence="1" id="KW-1133">Transmembrane helix</keyword>
<dbReference type="Proteomes" id="UP000316988">
    <property type="component" value="Unassembled WGS sequence"/>
</dbReference>
<protein>
    <submittedName>
        <fullName evidence="2">Uncharacterized protein</fullName>
    </submittedName>
</protein>
<gene>
    <name evidence="2" type="ORF">FNM00_11590</name>
</gene>
<comment type="caution">
    <text evidence="2">The sequence shown here is derived from an EMBL/GenBank/DDBJ whole genome shotgun (WGS) entry which is preliminary data.</text>
</comment>
<reference evidence="2 3" key="1">
    <citation type="submission" date="2019-07" db="EMBL/GenBank/DDBJ databases">
        <authorList>
            <person name="Zhao L.H."/>
        </authorList>
    </citation>
    <scope>NUCLEOTIDE SEQUENCE [LARGE SCALE GENOMIC DNA]</scope>
    <source>
        <strain evidence="2 3">Co35</strain>
    </source>
</reference>
<name>A0A554S8A3_9ACTN</name>
<proteinExistence type="predicted"/>
<keyword evidence="3" id="KW-1185">Reference proteome</keyword>
<keyword evidence="1" id="KW-0472">Membrane</keyword>
<dbReference type="EMBL" id="VLNT01000008">
    <property type="protein sequence ID" value="TSD62591.1"/>
    <property type="molecule type" value="Genomic_DNA"/>
</dbReference>